<feature type="non-terminal residue" evidence="1">
    <location>
        <position position="110"/>
    </location>
</feature>
<evidence type="ECO:0000313" key="1">
    <source>
        <dbReference type="EMBL" id="CAH2001703.1"/>
    </source>
</evidence>
<reference evidence="1" key="1">
    <citation type="submission" date="2022-03" db="EMBL/GenBank/DDBJ databases">
        <authorList>
            <person name="Sayadi A."/>
        </authorList>
    </citation>
    <scope>NUCLEOTIDE SEQUENCE</scope>
</reference>
<proteinExistence type="predicted"/>
<dbReference type="Proteomes" id="UP001152888">
    <property type="component" value="Unassembled WGS sequence"/>
</dbReference>
<keyword evidence="2" id="KW-1185">Reference proteome</keyword>
<dbReference type="EMBL" id="CAKOFQ010007465">
    <property type="protein sequence ID" value="CAH2001703.1"/>
    <property type="molecule type" value="Genomic_DNA"/>
</dbReference>
<dbReference type="AlphaFoldDB" id="A0A9P0Q118"/>
<dbReference type="OrthoDB" id="6779103at2759"/>
<sequence length="110" mass="13538">FVRCEIRTKIIFVYFFSVDKRGFITLRRKNWRERTLKTGVVEIFGQESHYNRSKPRRIYLSAELNIKKFWNLYNTQVKDNLQQVNYKYFSRVFNNKFNLLELHLQYADSV</sequence>
<organism evidence="1 2">
    <name type="scientific">Acanthoscelides obtectus</name>
    <name type="common">Bean weevil</name>
    <name type="synonym">Bruchus obtectus</name>
    <dbReference type="NCBI Taxonomy" id="200917"/>
    <lineage>
        <taxon>Eukaryota</taxon>
        <taxon>Metazoa</taxon>
        <taxon>Ecdysozoa</taxon>
        <taxon>Arthropoda</taxon>
        <taxon>Hexapoda</taxon>
        <taxon>Insecta</taxon>
        <taxon>Pterygota</taxon>
        <taxon>Neoptera</taxon>
        <taxon>Endopterygota</taxon>
        <taxon>Coleoptera</taxon>
        <taxon>Polyphaga</taxon>
        <taxon>Cucujiformia</taxon>
        <taxon>Chrysomeloidea</taxon>
        <taxon>Chrysomelidae</taxon>
        <taxon>Bruchinae</taxon>
        <taxon>Bruchini</taxon>
        <taxon>Acanthoscelides</taxon>
    </lineage>
</organism>
<protein>
    <submittedName>
        <fullName evidence="1">Uncharacterized protein</fullName>
    </submittedName>
</protein>
<name>A0A9P0Q118_ACAOB</name>
<gene>
    <name evidence="1" type="ORF">ACAOBT_LOCUS26373</name>
</gene>
<comment type="caution">
    <text evidence="1">The sequence shown here is derived from an EMBL/GenBank/DDBJ whole genome shotgun (WGS) entry which is preliminary data.</text>
</comment>
<accession>A0A9P0Q118</accession>
<evidence type="ECO:0000313" key="2">
    <source>
        <dbReference type="Proteomes" id="UP001152888"/>
    </source>
</evidence>